<accession>X1HAH4</accession>
<organism evidence="1">
    <name type="scientific">marine sediment metagenome</name>
    <dbReference type="NCBI Taxonomy" id="412755"/>
    <lineage>
        <taxon>unclassified sequences</taxon>
        <taxon>metagenomes</taxon>
        <taxon>ecological metagenomes</taxon>
    </lineage>
</organism>
<name>X1HAH4_9ZZZZ</name>
<dbReference type="EMBL" id="BARU01025503">
    <property type="protein sequence ID" value="GAH67191.1"/>
    <property type="molecule type" value="Genomic_DNA"/>
</dbReference>
<feature type="non-terminal residue" evidence="1">
    <location>
        <position position="37"/>
    </location>
</feature>
<evidence type="ECO:0000313" key="1">
    <source>
        <dbReference type="EMBL" id="GAH67191.1"/>
    </source>
</evidence>
<gene>
    <name evidence="1" type="ORF">S03H2_41080</name>
</gene>
<sequence>MLFEEPLAFVKAFIDDINDSLKEINPNATLSMTQKKW</sequence>
<dbReference type="AlphaFoldDB" id="X1HAH4"/>
<proteinExistence type="predicted"/>
<reference evidence="1" key="1">
    <citation type="journal article" date="2014" name="Front. Microbiol.">
        <title>High frequency of phylogenetically diverse reductive dehalogenase-homologous genes in deep subseafloor sedimentary metagenomes.</title>
        <authorList>
            <person name="Kawai M."/>
            <person name="Futagami T."/>
            <person name="Toyoda A."/>
            <person name="Takaki Y."/>
            <person name="Nishi S."/>
            <person name="Hori S."/>
            <person name="Arai W."/>
            <person name="Tsubouchi T."/>
            <person name="Morono Y."/>
            <person name="Uchiyama I."/>
            <person name="Ito T."/>
            <person name="Fujiyama A."/>
            <person name="Inagaki F."/>
            <person name="Takami H."/>
        </authorList>
    </citation>
    <scope>NUCLEOTIDE SEQUENCE</scope>
    <source>
        <strain evidence="1">Expedition CK06-06</strain>
    </source>
</reference>
<comment type="caution">
    <text evidence="1">The sequence shown here is derived from an EMBL/GenBank/DDBJ whole genome shotgun (WGS) entry which is preliminary data.</text>
</comment>
<protein>
    <submittedName>
        <fullName evidence="1">Uncharacterized protein</fullName>
    </submittedName>
</protein>